<evidence type="ECO:0000313" key="4">
    <source>
        <dbReference type="EMBL" id="MEK0083884.1"/>
    </source>
</evidence>
<dbReference type="PANTHER" id="PTHR43343">
    <property type="entry name" value="PEPTIDASE S12"/>
    <property type="match status" value="1"/>
</dbReference>
<dbReference type="InterPro" id="IPR009003">
    <property type="entry name" value="Peptidase_S1_PA"/>
</dbReference>
<dbReference type="InterPro" id="IPR001478">
    <property type="entry name" value="PDZ"/>
</dbReference>
<dbReference type="Gene3D" id="2.40.10.120">
    <property type="match status" value="1"/>
</dbReference>
<keyword evidence="1 4" id="KW-0645">Protease</keyword>
<evidence type="ECO:0000256" key="2">
    <source>
        <dbReference type="ARBA" id="ARBA00022801"/>
    </source>
</evidence>
<dbReference type="EC" id="3.4.21.-" evidence="4"/>
<keyword evidence="2 4" id="KW-0378">Hydrolase</keyword>
<dbReference type="PRINTS" id="PR00834">
    <property type="entry name" value="PROTEASES2C"/>
</dbReference>
<dbReference type="InterPro" id="IPR001940">
    <property type="entry name" value="Peptidase_S1C"/>
</dbReference>
<gene>
    <name evidence="4" type="ORF">U1T56_12045</name>
</gene>
<dbReference type="PANTHER" id="PTHR43343:SF3">
    <property type="entry name" value="PROTEASE DO-LIKE 8, CHLOROPLASTIC"/>
    <property type="match status" value="1"/>
</dbReference>
<dbReference type="GO" id="GO:0006508">
    <property type="term" value="P:proteolysis"/>
    <property type="evidence" value="ECO:0007669"/>
    <property type="project" value="UniProtKB-KW"/>
</dbReference>
<keyword evidence="5" id="KW-1185">Reference proteome</keyword>
<protein>
    <submittedName>
        <fullName evidence="4">S1C family serine protease</fullName>
        <ecNumber evidence="4">3.4.21.-</ecNumber>
    </submittedName>
</protein>
<name>A0ABU8XSJ2_9PROT</name>
<feature type="domain" description="PDZ" evidence="3">
    <location>
        <begin position="221"/>
        <end position="279"/>
    </location>
</feature>
<dbReference type="Pfam" id="PF13180">
    <property type="entry name" value="PDZ_2"/>
    <property type="match status" value="1"/>
</dbReference>
<dbReference type="InterPro" id="IPR036034">
    <property type="entry name" value="PDZ_sf"/>
</dbReference>
<dbReference type="Proteomes" id="UP001375743">
    <property type="component" value="Unassembled WGS sequence"/>
</dbReference>
<dbReference type="GO" id="GO:0008233">
    <property type="term" value="F:peptidase activity"/>
    <property type="evidence" value="ECO:0007669"/>
    <property type="project" value="UniProtKB-KW"/>
</dbReference>
<dbReference type="Pfam" id="PF13365">
    <property type="entry name" value="Trypsin_2"/>
    <property type="match status" value="1"/>
</dbReference>
<comment type="caution">
    <text evidence="4">The sequence shown here is derived from an EMBL/GenBank/DDBJ whole genome shotgun (WGS) entry which is preliminary data.</text>
</comment>
<sequence>MQADEDNDDIPPVARPDPAELAYDLDAALASVVTVRTQIPSDAFTAASLGTERRGNGVMIDHNGLVLTIGYVIAEAEQIWLTTASGTAAPAYAVAHDHATGLGLVQALARLGAPPLPLGSSEILDIGQPVVVAGGRGVRDALAARIVAKRPFAGYWEYYLENALFTAPAHPHWGGAACIGPDGSLIGIGSLLVQEAIRDSRNVIGNMAVPIDLLAPILDDLLRYGRVNRPPRPWLGLFASDTAEGVVVTGLAPGGPAADAGLAEGDVVIEVDGYEIEDLADLWRRLWAHGAPGAVVSLTVLRDGRRQQFECRTASRRDFLKRPSLH</sequence>
<dbReference type="SUPFAM" id="SSF50494">
    <property type="entry name" value="Trypsin-like serine proteases"/>
    <property type="match status" value="1"/>
</dbReference>
<evidence type="ECO:0000313" key="5">
    <source>
        <dbReference type="Proteomes" id="UP001375743"/>
    </source>
</evidence>
<organism evidence="4 5">
    <name type="scientific">Benzoatithermus flavus</name>
    <dbReference type="NCBI Taxonomy" id="3108223"/>
    <lineage>
        <taxon>Bacteria</taxon>
        <taxon>Pseudomonadati</taxon>
        <taxon>Pseudomonadota</taxon>
        <taxon>Alphaproteobacteria</taxon>
        <taxon>Geminicoccales</taxon>
        <taxon>Geminicoccaceae</taxon>
        <taxon>Benzoatithermus</taxon>
    </lineage>
</organism>
<proteinExistence type="predicted"/>
<dbReference type="PROSITE" id="PS50106">
    <property type="entry name" value="PDZ"/>
    <property type="match status" value="1"/>
</dbReference>
<accession>A0ABU8XSJ2</accession>
<dbReference type="SMART" id="SM00228">
    <property type="entry name" value="PDZ"/>
    <property type="match status" value="1"/>
</dbReference>
<dbReference type="Gene3D" id="2.30.42.10">
    <property type="match status" value="1"/>
</dbReference>
<dbReference type="RefSeq" id="WP_418159726.1">
    <property type="nucleotide sequence ID" value="NZ_JBBLZC010000010.1"/>
</dbReference>
<evidence type="ECO:0000256" key="1">
    <source>
        <dbReference type="ARBA" id="ARBA00022670"/>
    </source>
</evidence>
<reference evidence="4 5" key="1">
    <citation type="submission" date="2024-01" db="EMBL/GenBank/DDBJ databases">
        <title>Multi-omics insights into the function and evolution of sodium benzoate biodegradation pathways in Benzoatithermus flavus gen. nov., sp. nov. from hot spring.</title>
        <authorList>
            <person name="Hu C.-J."/>
            <person name="Li W.-J."/>
        </authorList>
    </citation>
    <scope>NUCLEOTIDE SEQUENCE [LARGE SCALE GENOMIC DNA]</scope>
    <source>
        <strain evidence="4 5">SYSU G07066</strain>
    </source>
</reference>
<dbReference type="SUPFAM" id="SSF50156">
    <property type="entry name" value="PDZ domain-like"/>
    <property type="match status" value="1"/>
</dbReference>
<dbReference type="EMBL" id="JBBLZC010000010">
    <property type="protein sequence ID" value="MEK0083884.1"/>
    <property type="molecule type" value="Genomic_DNA"/>
</dbReference>
<dbReference type="InterPro" id="IPR051201">
    <property type="entry name" value="Chloro_Bact_Ser_Proteases"/>
</dbReference>
<evidence type="ECO:0000259" key="3">
    <source>
        <dbReference type="PROSITE" id="PS50106"/>
    </source>
</evidence>